<protein>
    <recommendedName>
        <fullName evidence="3">Subtilin biosynthesis sensor protein SpaK</fullName>
    </recommendedName>
</protein>
<name>A0A1H3KC39_9FIRM</name>
<reference evidence="1 2" key="1">
    <citation type="submission" date="2016-10" db="EMBL/GenBank/DDBJ databases">
        <authorList>
            <person name="de Groot N.N."/>
        </authorList>
    </citation>
    <scope>NUCLEOTIDE SEQUENCE [LARGE SCALE GENOMIC DNA]</scope>
    <source>
        <strain evidence="1 2">DSM 14045</strain>
    </source>
</reference>
<dbReference type="EMBL" id="FNPG01000019">
    <property type="protein sequence ID" value="SDY49731.1"/>
    <property type="molecule type" value="Genomic_DNA"/>
</dbReference>
<dbReference type="Proteomes" id="UP000183918">
    <property type="component" value="Unassembled WGS sequence"/>
</dbReference>
<gene>
    <name evidence="1" type="ORF">SAMN02910414_01694</name>
</gene>
<evidence type="ECO:0008006" key="3">
    <source>
        <dbReference type="Google" id="ProtNLM"/>
    </source>
</evidence>
<dbReference type="OrthoDB" id="2062461at2"/>
<evidence type="ECO:0000313" key="1">
    <source>
        <dbReference type="EMBL" id="SDY49731.1"/>
    </source>
</evidence>
<sequence>MKFTTINELQNFDFHDANINGIRFSLDNLILHLDNVKILPTNTTNRDIRTMRTNNLFLTLEKSSIIKFINEGYKIYDPNGKLMSTVEDSPISEENYKKAFEDLASCTINNIEQNDNIYTISIDTEDHTYLLCVKCQRNLEDWDKYFNL</sequence>
<proteinExistence type="predicted"/>
<organism evidence="1 2">
    <name type="scientific">Lachnobacterium bovis DSM 14045</name>
    <dbReference type="NCBI Taxonomy" id="1122142"/>
    <lineage>
        <taxon>Bacteria</taxon>
        <taxon>Bacillati</taxon>
        <taxon>Bacillota</taxon>
        <taxon>Clostridia</taxon>
        <taxon>Lachnospirales</taxon>
        <taxon>Lachnospiraceae</taxon>
        <taxon>Lachnobacterium</taxon>
    </lineage>
</organism>
<evidence type="ECO:0000313" key="2">
    <source>
        <dbReference type="Proteomes" id="UP000183918"/>
    </source>
</evidence>
<keyword evidence="2" id="KW-1185">Reference proteome</keyword>
<accession>A0A1H3KC39</accession>
<dbReference type="AlphaFoldDB" id="A0A1H3KC39"/>
<dbReference type="RefSeq" id="WP_074718026.1">
    <property type="nucleotide sequence ID" value="NZ_FNPG01000019.1"/>
</dbReference>